<feature type="domain" description="GH29D-like beta-sandwich" evidence="1">
    <location>
        <begin position="322"/>
        <end position="393"/>
    </location>
</feature>
<keyword evidence="4" id="KW-1185">Reference proteome</keyword>
<evidence type="ECO:0000259" key="1">
    <source>
        <dbReference type="Pfam" id="PF13290"/>
    </source>
</evidence>
<dbReference type="InterPro" id="IPR013783">
    <property type="entry name" value="Ig-like_fold"/>
</dbReference>
<dbReference type="KEGG" id="rmar:GBA65_14195"/>
<dbReference type="GO" id="GO:0005975">
    <property type="term" value="P:carbohydrate metabolic process"/>
    <property type="evidence" value="ECO:0007669"/>
    <property type="project" value="UniProtKB-ARBA"/>
</dbReference>
<sequence>MKSVAGAFSPRKAWRPLLGGLAAAAVMTGVMALPARAELNDAGPINPDNGFPFWYEDAPGGTKLDLCLNPKAAVTPEDAPNPGEPIPGGGYCLTPFEMPDENTPVAFPENFPGEAFWWTSEAHIDPPADDPNGPSALLVLAQEAAFANEEPKEGDQMSFGRIRVRLNDVVPGATYKITHPYGVDTVVAEDKDGDPATPNDGRVFVTEDIGCFPSAITPCDFDKALTGRIGPFLKWDPAVAPAPPEGYVGDPDVPHEVVGSPNGTNFFKVEQIRDGEGRPLAQPVLVGETNLFAVTGKLAELQVAAQAVGADRGQTVFNDANQGVKLVASDETPETKIYYTTDGSEPGVVDPETGRISGTPYSGEEIRLGSDPQAATGTPTTVKAVAINGDQRSKLLEKTYVVDLVAPNVLFSDLPSKLDGPGDLTITTSEKARVYYTTDGSDPKVATNPARKSFVYDPAPGAENAGNVLNVARSQTVRAAAVDLVADPETGQETEQNWSQTKSRKFTVTSLAKAGPINPQNGFPFWYEDHDGTRLDMCLNPVAAPEAGGGYCATPFEMPADWQPADGVAFPDRFPGEAFWWTGEAGMDTSDRGSADLIMALEAAFLNEEPKASDRMVFGRVRIRIDDLVIGETYKVTHPYGVDTYVAEDNGKGVGEINVTEDIGCMMPSTTEPCDFDEARYSRVGPFLTLKDKALEPANAPDGGRYLADPVLDQDVVTGSPIMAPQDPTDPNSPMVPANFFRVEGPGISAVADEEAGATANPNRGTAEHPYIQTDFFSVVGKYSEFQAAANKVGGFYNTPQGVVLGASEFDARLFYNFDGVPQLDANGEPTDGTEEFITEARARQLSAETGTQVEPSGPISIPDAGETTLRYMATSASRPSPTRVYEETYKMDAERPVVTLQDDPQASTVLADGTRVFENVNPAVRLDVANEPGKVKVFYTTNGSDPSDATNVDRKRYDAAQPIAVRKDTTLTFWAVDEAGNASHEPGQFGSQAYSIRDTLAPGAPTVGLDAASDTGASASDRITSATTLAFTGSAEPGSTVRIQVGGAERGSVTAAENGSFRIDVGPLAQGAHSITATATDPSGNGGAASGPYTVTVDTRAPSIAATPPAGTYPRAQNVTLTPNEQAKIYYTLNGGDPVPGAPGTIEGRSLSITANSTVRSVAVDAAGNTSGTFVAEYRIRNAVPAITNMSPTATIADRTPLIAATVRDGDSQLDKANIVRLTVNGTNIARGAFAYNANTDRLTYLSPNRAPGRYNVSLTVRDDDGGTTTRTWSFRIR</sequence>
<dbReference type="Pfam" id="PF19077">
    <property type="entry name" value="Big_13"/>
    <property type="match status" value="1"/>
</dbReference>
<evidence type="ECO:0000313" key="3">
    <source>
        <dbReference type="EMBL" id="QIN79474.1"/>
    </source>
</evidence>
<reference evidence="3 4" key="1">
    <citation type="submission" date="2019-10" db="EMBL/GenBank/DDBJ databases">
        <title>Rubrobacter sp nov SCSIO 52915 isolated from a deep-sea sediment in the South China Sea.</title>
        <authorList>
            <person name="Chen R.W."/>
        </authorList>
    </citation>
    <scope>NUCLEOTIDE SEQUENCE [LARGE SCALE GENOMIC DNA]</scope>
    <source>
        <strain evidence="3 4">SCSIO 52915</strain>
    </source>
</reference>
<organism evidence="3 4">
    <name type="scientific">Rubrobacter marinus</name>
    <dbReference type="NCBI Taxonomy" id="2653852"/>
    <lineage>
        <taxon>Bacteria</taxon>
        <taxon>Bacillati</taxon>
        <taxon>Actinomycetota</taxon>
        <taxon>Rubrobacteria</taxon>
        <taxon>Rubrobacterales</taxon>
        <taxon>Rubrobacteraceae</taxon>
        <taxon>Rubrobacter</taxon>
    </lineage>
</organism>
<dbReference type="Pfam" id="PF13290">
    <property type="entry name" value="CHB_HEX_C_1"/>
    <property type="match status" value="4"/>
</dbReference>
<gene>
    <name evidence="3" type="ORF">GBA65_14195</name>
</gene>
<evidence type="ECO:0000259" key="2">
    <source>
        <dbReference type="Pfam" id="PF19077"/>
    </source>
</evidence>
<dbReference type="Proteomes" id="UP000502706">
    <property type="component" value="Chromosome"/>
</dbReference>
<dbReference type="EMBL" id="CP045121">
    <property type="protein sequence ID" value="QIN79474.1"/>
    <property type="molecule type" value="Genomic_DNA"/>
</dbReference>
<feature type="domain" description="Bacterial Ig-like" evidence="2">
    <location>
        <begin position="1005"/>
        <end position="1100"/>
    </location>
</feature>
<name>A0A6G8PYZ7_9ACTN</name>
<dbReference type="AlphaFoldDB" id="A0A6G8PYZ7"/>
<feature type="domain" description="GH29D-like beta-sandwich" evidence="1">
    <location>
        <begin position="925"/>
        <end position="984"/>
    </location>
</feature>
<proteinExistence type="predicted"/>
<accession>A0A6G8PYZ7</accession>
<feature type="domain" description="GH29D-like beta-sandwich" evidence="1">
    <location>
        <begin position="420"/>
        <end position="484"/>
    </location>
</feature>
<dbReference type="RefSeq" id="WP_166397140.1">
    <property type="nucleotide sequence ID" value="NZ_CP045121.1"/>
</dbReference>
<protein>
    <submittedName>
        <fullName evidence="3">Uncharacterized protein</fullName>
    </submittedName>
</protein>
<dbReference type="InterPro" id="IPR044016">
    <property type="entry name" value="Big_13"/>
</dbReference>
<feature type="domain" description="GH29D-like beta-sandwich" evidence="1">
    <location>
        <begin position="1109"/>
        <end position="1174"/>
    </location>
</feature>
<dbReference type="InterPro" id="IPR059177">
    <property type="entry name" value="GH29D-like_dom"/>
</dbReference>
<evidence type="ECO:0000313" key="4">
    <source>
        <dbReference type="Proteomes" id="UP000502706"/>
    </source>
</evidence>
<dbReference type="Gene3D" id="2.60.40.10">
    <property type="entry name" value="Immunoglobulins"/>
    <property type="match status" value="1"/>
</dbReference>